<evidence type="ECO:0000256" key="6">
    <source>
        <dbReference type="PROSITE-ProRule" id="PRU01248"/>
    </source>
</evidence>
<dbReference type="PANTHER" id="PTHR30349">
    <property type="entry name" value="PHAGE INTEGRASE-RELATED"/>
    <property type="match status" value="1"/>
</dbReference>
<dbReference type="InterPro" id="IPR000551">
    <property type="entry name" value="MerR-type_HTH_dom"/>
</dbReference>
<comment type="similarity">
    <text evidence="2">Belongs to the 'phage' integrase family.</text>
</comment>
<feature type="domain" description="Core-binding (CB)" evidence="9">
    <location>
        <begin position="2"/>
        <end position="82"/>
    </location>
</feature>
<dbReference type="InterPro" id="IPR004107">
    <property type="entry name" value="Integrase_SAM-like_N"/>
</dbReference>
<dbReference type="InterPro" id="IPR013762">
    <property type="entry name" value="Integrase-like_cat_sf"/>
</dbReference>
<comment type="caution">
    <text evidence="10">The sequence shown here is derived from an EMBL/GenBank/DDBJ whole genome shotgun (WGS) entry which is preliminary data.</text>
</comment>
<dbReference type="RefSeq" id="WP_169298618.1">
    <property type="nucleotide sequence ID" value="NZ_JABBNI010000030.1"/>
</dbReference>
<dbReference type="InterPro" id="IPR050090">
    <property type="entry name" value="Tyrosine_recombinase_XerCD"/>
</dbReference>
<feature type="domain" description="Tyr recombinase" evidence="8">
    <location>
        <begin position="105"/>
        <end position="279"/>
    </location>
</feature>
<evidence type="ECO:0000313" key="10">
    <source>
        <dbReference type="EMBL" id="NMM64020.1"/>
    </source>
</evidence>
<dbReference type="PANTHER" id="PTHR30349:SF41">
    <property type="entry name" value="INTEGRASE_RECOMBINASE PROTEIN MJ0367-RELATED"/>
    <property type="match status" value="1"/>
</dbReference>
<evidence type="ECO:0000259" key="8">
    <source>
        <dbReference type="PROSITE" id="PS51898"/>
    </source>
</evidence>
<dbReference type="PROSITE" id="PS50937">
    <property type="entry name" value="HTH_MERR_2"/>
    <property type="match status" value="1"/>
</dbReference>
<evidence type="ECO:0000256" key="2">
    <source>
        <dbReference type="ARBA" id="ARBA00008857"/>
    </source>
</evidence>
<dbReference type="Pfam" id="PF00589">
    <property type="entry name" value="Phage_integrase"/>
    <property type="match status" value="1"/>
</dbReference>
<dbReference type="Gene3D" id="1.10.1660.10">
    <property type="match status" value="1"/>
</dbReference>
<dbReference type="GO" id="GO:0006310">
    <property type="term" value="P:DNA recombination"/>
    <property type="evidence" value="ECO:0007669"/>
    <property type="project" value="UniProtKB-KW"/>
</dbReference>
<dbReference type="InterPro" id="IPR010998">
    <property type="entry name" value="Integrase_recombinase_N"/>
</dbReference>
<dbReference type="InterPro" id="IPR044068">
    <property type="entry name" value="CB"/>
</dbReference>
<dbReference type="PROSITE" id="PS51898">
    <property type="entry name" value="TYR_RECOMBINASE"/>
    <property type="match status" value="1"/>
</dbReference>
<dbReference type="AlphaFoldDB" id="A0A7Y0HPA3"/>
<keyword evidence="5" id="KW-0233">DNA recombination</keyword>
<dbReference type="InterPro" id="IPR011010">
    <property type="entry name" value="DNA_brk_join_enz"/>
</dbReference>
<dbReference type="SUPFAM" id="SSF56349">
    <property type="entry name" value="DNA breaking-rejoining enzymes"/>
    <property type="match status" value="1"/>
</dbReference>
<dbReference type="SUPFAM" id="SSF46955">
    <property type="entry name" value="Putative DNA-binding domain"/>
    <property type="match status" value="1"/>
</dbReference>
<dbReference type="GO" id="GO:0006355">
    <property type="term" value="P:regulation of DNA-templated transcription"/>
    <property type="evidence" value="ECO:0007669"/>
    <property type="project" value="InterPro"/>
</dbReference>
<dbReference type="CDD" id="cd04762">
    <property type="entry name" value="HTH_MerR-trunc"/>
    <property type="match status" value="1"/>
</dbReference>
<dbReference type="Pfam" id="PF02899">
    <property type="entry name" value="Phage_int_SAM_1"/>
    <property type="match status" value="1"/>
</dbReference>
<dbReference type="Proteomes" id="UP000537131">
    <property type="component" value="Unassembled WGS sequence"/>
</dbReference>
<gene>
    <name evidence="10" type="ORF">HBE96_15330</name>
</gene>
<reference evidence="10 11" key="1">
    <citation type="submission" date="2020-04" db="EMBL/GenBank/DDBJ databases">
        <authorList>
            <person name="Doyle D.A."/>
        </authorList>
    </citation>
    <scope>NUCLEOTIDE SEQUENCE [LARGE SCALE GENOMIC DNA]</scope>
    <source>
        <strain evidence="10 11">P21</strain>
    </source>
</reference>
<dbReference type="PROSITE" id="PS51900">
    <property type="entry name" value="CB"/>
    <property type="match status" value="1"/>
</dbReference>
<name>A0A7Y0HPA3_9CLOT</name>
<evidence type="ECO:0000259" key="9">
    <source>
        <dbReference type="PROSITE" id="PS51900"/>
    </source>
</evidence>
<sequence>MKDFYKYNNYLLKQNMKDSSIYSYIYYLRKFLKWHEEVIKDPFNKLEKIIIKKYLKSISTDASKSSINNYINFFKSYNNFLISEGIQEDMVVDGTMRLKQAKPKVNKDNTVNEKFIENLLQKICSIDGIKNYTMLNLIAYSGLRAAEVTELTLEDLDFDERVINITGSYEKKVPMNSHVESCLKLYLKEIYTMEDYLFVNERGTKYTDTGLRWILRKNCPDSNITITTLRDFYKLKLKEQGYTTKEIDKLLGYTTKHKSYLDKSLKEMLTPSEFAKIFNVAPITVIKWCNKGLVKAYRTDKGFRKIPPSEVKKLQAVR</sequence>
<evidence type="ECO:0000259" key="7">
    <source>
        <dbReference type="PROSITE" id="PS50937"/>
    </source>
</evidence>
<dbReference type="Gene3D" id="1.10.150.130">
    <property type="match status" value="1"/>
</dbReference>
<evidence type="ECO:0000256" key="4">
    <source>
        <dbReference type="ARBA" id="ARBA00023125"/>
    </source>
</evidence>
<keyword evidence="3" id="KW-0229">DNA integration</keyword>
<comment type="function">
    <text evidence="1">Site-specific tyrosine recombinase, which acts by catalyzing the cutting and rejoining of the recombining DNA molecules.</text>
</comment>
<accession>A0A7Y0HPA3</accession>
<dbReference type="GO" id="GO:0003677">
    <property type="term" value="F:DNA binding"/>
    <property type="evidence" value="ECO:0007669"/>
    <property type="project" value="UniProtKB-UniRule"/>
</dbReference>
<dbReference type="InterPro" id="IPR002104">
    <property type="entry name" value="Integrase_catalytic"/>
</dbReference>
<feature type="domain" description="HTH merR-type" evidence="7">
    <location>
        <begin position="268"/>
        <end position="318"/>
    </location>
</feature>
<protein>
    <submittedName>
        <fullName evidence="10">Tyrosine-type recombinase/integrase</fullName>
    </submittedName>
</protein>
<reference evidence="10 11" key="2">
    <citation type="submission" date="2020-06" db="EMBL/GenBank/DDBJ databases">
        <title>Complete Genome Sequence of Clostridium muelleri sp. nov. P21T, an Acid-Alcohol Producing Acetogen Isolated from Old Hay.</title>
        <authorList>
            <person name="Duncan K.E."/>
            <person name="Tanner R.S."/>
        </authorList>
    </citation>
    <scope>NUCLEOTIDE SEQUENCE [LARGE SCALE GENOMIC DNA]</scope>
    <source>
        <strain evidence="10 11">P21</strain>
    </source>
</reference>
<keyword evidence="4 6" id="KW-0238">DNA-binding</keyword>
<dbReference type="EMBL" id="JABBNI010000030">
    <property type="protein sequence ID" value="NMM64020.1"/>
    <property type="molecule type" value="Genomic_DNA"/>
</dbReference>
<evidence type="ECO:0000313" key="11">
    <source>
        <dbReference type="Proteomes" id="UP000537131"/>
    </source>
</evidence>
<dbReference type="GO" id="GO:0015074">
    <property type="term" value="P:DNA integration"/>
    <property type="evidence" value="ECO:0007669"/>
    <property type="project" value="UniProtKB-KW"/>
</dbReference>
<evidence type="ECO:0000256" key="1">
    <source>
        <dbReference type="ARBA" id="ARBA00003283"/>
    </source>
</evidence>
<dbReference type="InterPro" id="IPR009061">
    <property type="entry name" value="DNA-bd_dom_put_sf"/>
</dbReference>
<evidence type="ECO:0000256" key="3">
    <source>
        <dbReference type="ARBA" id="ARBA00022908"/>
    </source>
</evidence>
<proteinExistence type="inferred from homology"/>
<evidence type="ECO:0000256" key="5">
    <source>
        <dbReference type="ARBA" id="ARBA00023172"/>
    </source>
</evidence>
<keyword evidence="11" id="KW-1185">Reference proteome</keyword>
<dbReference type="Gene3D" id="1.10.443.10">
    <property type="entry name" value="Intergrase catalytic core"/>
    <property type="match status" value="1"/>
</dbReference>
<organism evidence="10 11">
    <name type="scientific">Clostridium muellerianum</name>
    <dbReference type="NCBI Taxonomy" id="2716538"/>
    <lineage>
        <taxon>Bacteria</taxon>
        <taxon>Bacillati</taxon>
        <taxon>Bacillota</taxon>
        <taxon>Clostridia</taxon>
        <taxon>Eubacteriales</taxon>
        <taxon>Clostridiaceae</taxon>
        <taxon>Clostridium</taxon>
    </lineage>
</organism>